<dbReference type="Pfam" id="PF17754">
    <property type="entry name" value="TetR_C_14"/>
    <property type="match status" value="1"/>
</dbReference>
<feature type="DNA-binding region" description="H-T-H motif" evidence="4">
    <location>
        <begin position="59"/>
        <end position="78"/>
    </location>
</feature>
<evidence type="ECO:0000313" key="7">
    <source>
        <dbReference type="EMBL" id="SES14195.1"/>
    </source>
</evidence>
<sequence length="222" mass="24716">MTMRSMAPAPAEADDDTAADPCAPPARPGLRERKKIRTRQAIRRAAYRLFEEQGYDTTPVDRIAEEADVSPSTVFRYFPTKEDIVLTDEYDPLLEEALRQRPAGEPPVAALREALCSSLTGIYRADAEETMLRIRLIREVPALRGRMSEHSADTAWLLRRSLAERTGRAEDDLELRIVTSAMLAALTEALYSWADTGMAGTLEDLRALVTRALGVLERGLTL</sequence>
<feature type="region of interest" description="Disordered" evidence="5">
    <location>
        <begin position="1"/>
        <end position="35"/>
    </location>
</feature>
<dbReference type="PRINTS" id="PR00455">
    <property type="entry name" value="HTHTETR"/>
</dbReference>
<feature type="domain" description="HTH tetR-type" evidence="6">
    <location>
        <begin position="36"/>
        <end position="96"/>
    </location>
</feature>
<dbReference type="Proteomes" id="UP000182841">
    <property type="component" value="Unassembled WGS sequence"/>
</dbReference>
<dbReference type="AlphaFoldDB" id="A0A1H9UXI8"/>
<proteinExistence type="predicted"/>
<dbReference type="GO" id="GO:0003700">
    <property type="term" value="F:DNA-binding transcription factor activity"/>
    <property type="evidence" value="ECO:0007669"/>
    <property type="project" value="TreeGrafter"/>
</dbReference>
<evidence type="ECO:0000313" key="8">
    <source>
        <dbReference type="Proteomes" id="UP000182841"/>
    </source>
</evidence>
<accession>A0A1H9UXI8</accession>
<dbReference type="InterPro" id="IPR041347">
    <property type="entry name" value="MftR_C"/>
</dbReference>
<keyword evidence="1" id="KW-0805">Transcription regulation</keyword>
<evidence type="ECO:0000256" key="2">
    <source>
        <dbReference type="ARBA" id="ARBA00023125"/>
    </source>
</evidence>
<dbReference type="PROSITE" id="PS50977">
    <property type="entry name" value="HTH_TETR_2"/>
    <property type="match status" value="1"/>
</dbReference>
<dbReference type="PANTHER" id="PTHR30055">
    <property type="entry name" value="HTH-TYPE TRANSCRIPTIONAL REGULATOR RUTR"/>
    <property type="match status" value="1"/>
</dbReference>
<dbReference type="EMBL" id="FOGO01000009">
    <property type="protein sequence ID" value="SES14195.1"/>
    <property type="molecule type" value="Genomic_DNA"/>
</dbReference>
<evidence type="ECO:0000259" key="6">
    <source>
        <dbReference type="PROSITE" id="PS50977"/>
    </source>
</evidence>
<dbReference type="InterPro" id="IPR050109">
    <property type="entry name" value="HTH-type_TetR-like_transc_reg"/>
</dbReference>
<keyword evidence="8" id="KW-1185">Reference proteome</keyword>
<name>A0A1H9UXI8_9ACTN</name>
<dbReference type="GO" id="GO:0000976">
    <property type="term" value="F:transcription cis-regulatory region binding"/>
    <property type="evidence" value="ECO:0007669"/>
    <property type="project" value="TreeGrafter"/>
</dbReference>
<dbReference type="InterPro" id="IPR009057">
    <property type="entry name" value="Homeodomain-like_sf"/>
</dbReference>
<evidence type="ECO:0000256" key="5">
    <source>
        <dbReference type="SAM" id="MobiDB-lite"/>
    </source>
</evidence>
<dbReference type="STRING" id="943816.AN217_25365"/>
<dbReference type="SUPFAM" id="SSF46689">
    <property type="entry name" value="Homeodomain-like"/>
    <property type="match status" value="1"/>
</dbReference>
<gene>
    <name evidence="7" type="ORF">SAMN05421870_109269</name>
</gene>
<keyword evidence="3" id="KW-0804">Transcription</keyword>
<evidence type="ECO:0000256" key="1">
    <source>
        <dbReference type="ARBA" id="ARBA00023015"/>
    </source>
</evidence>
<dbReference type="PANTHER" id="PTHR30055:SF234">
    <property type="entry name" value="HTH-TYPE TRANSCRIPTIONAL REGULATOR BETI"/>
    <property type="match status" value="1"/>
</dbReference>
<dbReference type="InterPro" id="IPR001647">
    <property type="entry name" value="HTH_TetR"/>
</dbReference>
<dbReference type="Gene3D" id="1.10.357.10">
    <property type="entry name" value="Tetracycline Repressor, domain 2"/>
    <property type="match status" value="1"/>
</dbReference>
<reference evidence="8" key="1">
    <citation type="submission" date="2016-10" db="EMBL/GenBank/DDBJ databases">
        <authorList>
            <person name="Varghese N."/>
            <person name="Submissions S."/>
        </authorList>
    </citation>
    <scope>NUCLEOTIDE SEQUENCE [LARGE SCALE GENOMIC DNA]</scope>
    <source>
        <strain evidence="8">CGMCC 4.6825</strain>
    </source>
</reference>
<organism evidence="7 8">
    <name type="scientific">Streptomyces qinglanensis</name>
    <dbReference type="NCBI Taxonomy" id="943816"/>
    <lineage>
        <taxon>Bacteria</taxon>
        <taxon>Bacillati</taxon>
        <taxon>Actinomycetota</taxon>
        <taxon>Actinomycetes</taxon>
        <taxon>Kitasatosporales</taxon>
        <taxon>Streptomycetaceae</taxon>
        <taxon>Streptomyces</taxon>
    </lineage>
</organism>
<dbReference type="Gene3D" id="1.10.10.60">
    <property type="entry name" value="Homeodomain-like"/>
    <property type="match status" value="1"/>
</dbReference>
<keyword evidence="2 4" id="KW-0238">DNA-binding</keyword>
<evidence type="ECO:0000256" key="3">
    <source>
        <dbReference type="ARBA" id="ARBA00023163"/>
    </source>
</evidence>
<dbReference type="Pfam" id="PF00440">
    <property type="entry name" value="TetR_N"/>
    <property type="match status" value="1"/>
</dbReference>
<protein>
    <submittedName>
        <fullName evidence="7">DNA-binding transcriptional regulator, AcrR family</fullName>
    </submittedName>
</protein>
<evidence type="ECO:0000256" key="4">
    <source>
        <dbReference type="PROSITE-ProRule" id="PRU00335"/>
    </source>
</evidence>